<dbReference type="Proteomes" id="UP000365705">
    <property type="component" value="Unassembled WGS sequence"/>
</dbReference>
<evidence type="ECO:0000313" key="2">
    <source>
        <dbReference type="EMBL" id="VTZ89786.1"/>
    </source>
</evidence>
<dbReference type="AlphaFoldDB" id="A0A508YQU3"/>
<dbReference type="EMBL" id="CABFNH010000010">
    <property type="protein sequence ID" value="VTZ89786.1"/>
    <property type="molecule type" value="Genomic_DNA"/>
</dbReference>
<name>A0A508YQU3_LIMMU</name>
<accession>A0A508YQU3</accession>
<feature type="transmembrane region" description="Helical" evidence="1">
    <location>
        <begin position="7"/>
        <end position="29"/>
    </location>
</feature>
<keyword evidence="1" id="KW-0472">Membrane</keyword>
<proteinExistence type="predicted"/>
<gene>
    <name evidence="2" type="ORF">LMUP508_00912</name>
</gene>
<organism evidence="2 3">
    <name type="scientific">Limosilactobacillus mucosae</name>
    <name type="common">Lactobacillus mucosae</name>
    <dbReference type="NCBI Taxonomy" id="97478"/>
    <lineage>
        <taxon>Bacteria</taxon>
        <taxon>Bacillati</taxon>
        <taxon>Bacillota</taxon>
        <taxon>Bacilli</taxon>
        <taxon>Lactobacillales</taxon>
        <taxon>Lactobacillaceae</taxon>
        <taxon>Limosilactobacillus</taxon>
    </lineage>
</organism>
<protein>
    <submittedName>
        <fullName evidence="2">Uncharacterized protein</fullName>
    </submittedName>
</protein>
<evidence type="ECO:0000256" key="1">
    <source>
        <dbReference type="SAM" id="Phobius"/>
    </source>
</evidence>
<evidence type="ECO:0000313" key="3">
    <source>
        <dbReference type="Proteomes" id="UP000365705"/>
    </source>
</evidence>
<keyword evidence="1" id="KW-0812">Transmembrane</keyword>
<sequence>MGKFNGLGTAVVVCVLFWTFVIVLLAHVLGG</sequence>
<reference evidence="2 3" key="1">
    <citation type="submission" date="2019-06" db="EMBL/GenBank/DDBJ databases">
        <authorList>
            <person name="Rodrigo-Torres L."/>
            <person name="Arahal R. D."/>
            <person name="Lucena T."/>
        </authorList>
    </citation>
    <scope>NUCLEOTIDE SEQUENCE [LARGE SCALE GENOMIC DNA]</scope>
    <source>
        <strain evidence="2 3">INIA P508</strain>
    </source>
</reference>
<keyword evidence="1" id="KW-1133">Transmembrane helix</keyword>